<feature type="compositionally biased region" description="Polar residues" evidence="6">
    <location>
        <begin position="165"/>
        <end position="178"/>
    </location>
</feature>
<keyword evidence="5" id="KW-0175">Coiled coil</keyword>
<dbReference type="InterPro" id="IPR038336">
    <property type="entry name" value="NET_sf"/>
</dbReference>
<feature type="compositionally biased region" description="Polar residues" evidence="6">
    <location>
        <begin position="230"/>
        <end position="239"/>
    </location>
</feature>
<dbReference type="Pfam" id="PF00439">
    <property type="entry name" value="Bromodomain"/>
    <property type="match status" value="1"/>
</dbReference>
<evidence type="ECO:0000313" key="10">
    <source>
        <dbReference type="Proteomes" id="UP000834106"/>
    </source>
</evidence>
<evidence type="ECO:0000256" key="4">
    <source>
        <dbReference type="PROSITE-ProRule" id="PRU00035"/>
    </source>
</evidence>
<gene>
    <name evidence="9" type="ORF">FPE_LOCUS4490</name>
</gene>
<dbReference type="Proteomes" id="UP000834106">
    <property type="component" value="Chromosome 2"/>
</dbReference>
<feature type="compositionally biased region" description="Low complexity" evidence="6">
    <location>
        <begin position="142"/>
        <end position="154"/>
    </location>
</feature>
<dbReference type="InterPro" id="IPR037377">
    <property type="entry name" value="GTE_bromo"/>
</dbReference>
<evidence type="ECO:0000256" key="2">
    <source>
        <dbReference type="ARBA" id="ARBA00023117"/>
    </source>
</evidence>
<reference evidence="9" key="1">
    <citation type="submission" date="2023-05" db="EMBL/GenBank/DDBJ databases">
        <authorList>
            <person name="Huff M."/>
        </authorList>
    </citation>
    <scope>NUCLEOTIDE SEQUENCE</scope>
</reference>
<protein>
    <recommendedName>
        <fullName evidence="11">Transcription factor GTE4-like</fullName>
    </recommendedName>
</protein>
<dbReference type="SMART" id="SM00297">
    <property type="entry name" value="BROMO"/>
    <property type="match status" value="1"/>
</dbReference>
<keyword evidence="1" id="KW-0805">Transcription regulation</keyword>
<evidence type="ECO:0000256" key="5">
    <source>
        <dbReference type="SAM" id="Coils"/>
    </source>
</evidence>
<dbReference type="InterPro" id="IPR018359">
    <property type="entry name" value="Bromodomain_CS"/>
</dbReference>
<feature type="compositionally biased region" description="Low complexity" evidence="6">
    <location>
        <begin position="810"/>
        <end position="837"/>
    </location>
</feature>
<feature type="region of interest" description="Disordered" evidence="6">
    <location>
        <begin position="105"/>
        <end position="154"/>
    </location>
</feature>
<dbReference type="PROSITE" id="PS50014">
    <property type="entry name" value="BROMODOMAIN_2"/>
    <property type="match status" value="1"/>
</dbReference>
<feature type="region of interest" description="Disordered" evidence="6">
    <location>
        <begin position="785"/>
        <end position="843"/>
    </location>
</feature>
<dbReference type="SUPFAM" id="SSF47370">
    <property type="entry name" value="Bromodomain"/>
    <property type="match status" value="1"/>
</dbReference>
<dbReference type="PANTHER" id="PTHR45926">
    <property type="entry name" value="OSJNBA0053K19.4 PROTEIN"/>
    <property type="match status" value="1"/>
</dbReference>
<dbReference type="InterPro" id="IPR027353">
    <property type="entry name" value="NET_dom"/>
</dbReference>
<keyword evidence="3" id="KW-0804">Transcription</keyword>
<proteinExistence type="predicted"/>
<evidence type="ECO:0000256" key="1">
    <source>
        <dbReference type="ARBA" id="ARBA00023015"/>
    </source>
</evidence>
<evidence type="ECO:0000256" key="3">
    <source>
        <dbReference type="ARBA" id="ARBA00023163"/>
    </source>
</evidence>
<evidence type="ECO:0000259" key="7">
    <source>
        <dbReference type="PROSITE" id="PS50014"/>
    </source>
</evidence>
<accession>A0AAD2DMB2</accession>
<dbReference type="PROSITE" id="PS00633">
    <property type="entry name" value="BROMODOMAIN_1"/>
    <property type="match status" value="1"/>
</dbReference>
<name>A0AAD2DMB2_9LAMI</name>
<dbReference type="PROSITE" id="PS51525">
    <property type="entry name" value="NET"/>
    <property type="match status" value="1"/>
</dbReference>
<evidence type="ECO:0000256" key="6">
    <source>
        <dbReference type="SAM" id="MobiDB-lite"/>
    </source>
</evidence>
<dbReference type="CDD" id="cd05506">
    <property type="entry name" value="Bromo_plant1"/>
    <property type="match status" value="1"/>
</dbReference>
<dbReference type="AlphaFoldDB" id="A0AAD2DMB2"/>
<evidence type="ECO:0000259" key="8">
    <source>
        <dbReference type="PROSITE" id="PS51525"/>
    </source>
</evidence>
<feature type="domain" description="Bromo" evidence="7">
    <location>
        <begin position="497"/>
        <end position="569"/>
    </location>
</feature>
<dbReference type="Pfam" id="PF17035">
    <property type="entry name" value="BET"/>
    <property type="match status" value="1"/>
</dbReference>
<dbReference type="Gene3D" id="1.20.1270.220">
    <property type="match status" value="1"/>
</dbReference>
<dbReference type="InterPro" id="IPR001487">
    <property type="entry name" value="Bromodomain"/>
</dbReference>
<organism evidence="9 10">
    <name type="scientific">Fraxinus pennsylvanica</name>
    <dbReference type="NCBI Taxonomy" id="56036"/>
    <lineage>
        <taxon>Eukaryota</taxon>
        <taxon>Viridiplantae</taxon>
        <taxon>Streptophyta</taxon>
        <taxon>Embryophyta</taxon>
        <taxon>Tracheophyta</taxon>
        <taxon>Spermatophyta</taxon>
        <taxon>Magnoliopsida</taxon>
        <taxon>eudicotyledons</taxon>
        <taxon>Gunneridae</taxon>
        <taxon>Pentapetalae</taxon>
        <taxon>asterids</taxon>
        <taxon>lamiids</taxon>
        <taxon>Lamiales</taxon>
        <taxon>Oleaceae</taxon>
        <taxon>Oleeae</taxon>
        <taxon>Fraxinus</taxon>
    </lineage>
</organism>
<sequence length="843" mass="93809">MDSGTLGDSDKDLDSRLRVRWNENSKVYTRRVVKKAQKNCINYDSATTTATENPAAAEVPFSTTAAFENPTSAASISTPTVIAGCPTVTTTDHRKSCDNVVTEFSRTPGGEDVDSSPQRLQEQYPHQERKSSETLVSKVASQQQQGQPPHQEQVPLSILSEDASRQNQVQEGSVSQAAEPQCVKELSSLASGKKVDNLKELSPLGNANELPKKIGHGPESSKESSPQPSTNELPNCRENSMAQLPSGYELQNGREETLVPSTLPSGNEPRTVNSNWKPLVVTRIDDRIRFNLSEATPRDEIRELKKKLEGELEQVRMLFKQLEAKDASINSSIISSNNILTGSVGANLGGYSQPQPQYVRNDAVEKRVLLRLNSEVGSMGHLATRPMSLARVNSDVGATRYMKPRAYSRQLSVAVMENNPRVGEFVEKEKRTPKANQYYRNSEFLLGKDRLPPESNKRLKTNNKRKFGGHGFGFGFATDKNMHQVFRSCSNLLQRLMKHKHGWVFNEPVNAKALGLHDYHDIIKHPMDLGTIKNRLSQNWYKSPREFAEDVRLVFRNAMTYNPRGQDVHVMAEQLSEIFEERWAVIEAEYNHYWKYRMYHDVGLPTPTSRKAPPQPHFVPHDFSSAPASASFPAHAPSAPQMMTLDRSESMATPMTLDPKVQRTHVGRMPVPKKPKAKDPHKRDMTYEEKQRLSKNLQSLPSEKLDALIQIIKKRNTSVSQNDNEIEVDIDTVDTETLWELDRFVTNFKKSLSKYKRKAELALQARAGATLTVPEMATIPALAEVPIESGPVGKSSAPPVQVEKLGYNPSKSSSSSSSSSDSGSSSSDSDSDSSSADGSDEEH</sequence>
<evidence type="ECO:0008006" key="11">
    <source>
        <dbReference type="Google" id="ProtNLM"/>
    </source>
</evidence>
<feature type="coiled-coil region" evidence="5">
    <location>
        <begin position="298"/>
        <end position="325"/>
    </location>
</feature>
<keyword evidence="10" id="KW-1185">Reference proteome</keyword>
<dbReference type="PRINTS" id="PR00503">
    <property type="entry name" value="BROMODOMAIN"/>
</dbReference>
<dbReference type="InterPro" id="IPR036427">
    <property type="entry name" value="Bromodomain-like_sf"/>
</dbReference>
<feature type="region of interest" description="Disordered" evidence="6">
    <location>
        <begin position="162"/>
        <end position="181"/>
    </location>
</feature>
<dbReference type="Gene3D" id="1.20.920.10">
    <property type="entry name" value="Bromodomain-like"/>
    <property type="match status" value="1"/>
</dbReference>
<feature type="domain" description="NET" evidence="8">
    <location>
        <begin position="675"/>
        <end position="756"/>
    </location>
</feature>
<dbReference type="EMBL" id="OU503037">
    <property type="protein sequence ID" value="CAI9757060.1"/>
    <property type="molecule type" value="Genomic_DNA"/>
</dbReference>
<feature type="region of interest" description="Disordered" evidence="6">
    <location>
        <begin position="200"/>
        <end position="239"/>
    </location>
</feature>
<keyword evidence="2 4" id="KW-0103">Bromodomain</keyword>
<evidence type="ECO:0000313" key="9">
    <source>
        <dbReference type="EMBL" id="CAI9757060.1"/>
    </source>
</evidence>